<evidence type="ECO:0000256" key="1">
    <source>
        <dbReference type="SAM" id="MobiDB-lite"/>
    </source>
</evidence>
<feature type="chain" id="PRO_5026987726" evidence="2">
    <location>
        <begin position="21"/>
        <end position="599"/>
    </location>
</feature>
<accession>A0A6M4HBC7</accession>
<dbReference type="Proteomes" id="UP000503096">
    <property type="component" value="Chromosome"/>
</dbReference>
<evidence type="ECO:0000313" key="3">
    <source>
        <dbReference type="EMBL" id="QJR16522.1"/>
    </source>
</evidence>
<dbReference type="RefSeq" id="WP_212758114.1">
    <property type="nucleotide sequence ID" value="NZ_CP053073.1"/>
</dbReference>
<dbReference type="InParanoid" id="A0A6M4HBC7"/>
<proteinExistence type="predicted"/>
<sequence>MKSIRLAFAAAACVSAGAVAAPPTVGGCQVFPADNHWNTPVDNLPVHWRSTAWVTSIGNTAKLHADWGNNLADFYGIPFITATNATPPVPILPYSGSDPEDDYSDESDPGPYPIPAAAQVEGTPGATDGDRHVIAINTDDCMLYELYVATKLGGGTSWKATSFAKFNLASNALRTAGWTSADAAGLPIFAGLVRWEEIAAGEINHAIRLTANNVLGRENGQNKYLWPARHWSTSNTNLAFPPMGARFRLKAGFNISTFSAPTQVILRALKKYGFILADRGSNWYFQGVSSASYPNSLFSELGSISGSNFEAVDTALLQVNVNSGQALQGVNGNPARIANISTRGQVLTGGDVMIAGFIVTGTAPKTVVITVAGPSLAAAGITNPLANPVMTLVRASDGVAIASNDNWQSQTVPTHVADIQTAGFAPAHPNEPAIMATLAPGAYTAVVTGAGGTTGVGLVGVYEVDRPDVPVINISTRGPVLTGNDVMIAGFIIYGDSTKDVVVTVAGPSLSGAGIPNPLNNPMLTIVRASDGVVIATNDNWQTQTVPGHVAMIQNAGFAPAHPNEPAAYLTLAPGAYTAVVQGVSNTTGVGLVGVYRVN</sequence>
<protein>
    <submittedName>
        <fullName evidence="3">Uncharacterized protein</fullName>
    </submittedName>
</protein>
<evidence type="ECO:0000313" key="4">
    <source>
        <dbReference type="Proteomes" id="UP000503096"/>
    </source>
</evidence>
<dbReference type="EMBL" id="CP053073">
    <property type="protein sequence ID" value="QJR16522.1"/>
    <property type="molecule type" value="Genomic_DNA"/>
</dbReference>
<gene>
    <name evidence="3" type="ORF">DSM104440_03357</name>
</gene>
<feature type="signal peptide" evidence="2">
    <location>
        <begin position="1"/>
        <end position="20"/>
    </location>
</feature>
<dbReference type="AlphaFoldDB" id="A0A6M4HBC7"/>
<feature type="region of interest" description="Disordered" evidence="1">
    <location>
        <begin position="90"/>
        <end position="112"/>
    </location>
</feature>
<keyword evidence="4" id="KW-1185">Reference proteome</keyword>
<dbReference type="PROSITE" id="PS51257">
    <property type="entry name" value="PROKAR_LIPOPROTEIN"/>
    <property type="match status" value="1"/>
</dbReference>
<keyword evidence="2" id="KW-0732">Signal</keyword>
<organism evidence="3 4">
    <name type="scientific">Usitatibacter palustris</name>
    <dbReference type="NCBI Taxonomy" id="2732487"/>
    <lineage>
        <taxon>Bacteria</taxon>
        <taxon>Pseudomonadati</taxon>
        <taxon>Pseudomonadota</taxon>
        <taxon>Betaproteobacteria</taxon>
        <taxon>Nitrosomonadales</taxon>
        <taxon>Usitatibacteraceae</taxon>
        <taxon>Usitatibacter</taxon>
    </lineage>
</organism>
<reference evidence="3 4" key="1">
    <citation type="submission" date="2020-04" db="EMBL/GenBank/DDBJ databases">
        <title>Usitatibacter rugosus gen. nov., sp. nov. and Usitatibacter palustris sp. nov., novel members of Usitatibacteraceae fam. nov. within the order Nitrosomonadales isolated from soil.</title>
        <authorList>
            <person name="Huber K.J."/>
            <person name="Neumann-Schaal M."/>
            <person name="Geppert A."/>
            <person name="Luckner M."/>
            <person name="Wanner G."/>
            <person name="Overmann J."/>
        </authorList>
    </citation>
    <scope>NUCLEOTIDE SEQUENCE [LARGE SCALE GENOMIC DNA]</scope>
    <source>
        <strain evidence="3 4">Swamp67</strain>
    </source>
</reference>
<feature type="compositionally biased region" description="Acidic residues" evidence="1">
    <location>
        <begin position="98"/>
        <end position="108"/>
    </location>
</feature>
<dbReference type="KEGG" id="upl:DSM104440_03357"/>
<name>A0A6M4HBC7_9PROT</name>
<evidence type="ECO:0000256" key="2">
    <source>
        <dbReference type="SAM" id="SignalP"/>
    </source>
</evidence>